<feature type="signal peptide" evidence="1">
    <location>
        <begin position="1"/>
        <end position="17"/>
    </location>
</feature>
<dbReference type="EMBL" id="SMLL01000004">
    <property type="protein sequence ID" value="TFY99967.1"/>
    <property type="molecule type" value="Genomic_DNA"/>
</dbReference>
<comment type="caution">
    <text evidence="3">The sequence shown here is derived from an EMBL/GenBank/DDBJ whole genome shotgun (WGS) entry which is preliminary data.</text>
</comment>
<dbReference type="OrthoDB" id="330101at2"/>
<name>A0A4Z0BNW8_9BURK</name>
<keyword evidence="4" id="KW-1185">Reference proteome</keyword>
<evidence type="ECO:0000313" key="4">
    <source>
        <dbReference type="Proteomes" id="UP000297564"/>
    </source>
</evidence>
<dbReference type="PROSITE" id="PS51257">
    <property type="entry name" value="PROKAR_LIPOPROTEIN"/>
    <property type="match status" value="1"/>
</dbReference>
<dbReference type="Proteomes" id="UP000297564">
    <property type="component" value="Unassembled WGS sequence"/>
</dbReference>
<dbReference type="RefSeq" id="WP_135285509.1">
    <property type="nucleotide sequence ID" value="NZ_SMLL01000004.1"/>
</dbReference>
<evidence type="ECO:0000256" key="1">
    <source>
        <dbReference type="SAM" id="SignalP"/>
    </source>
</evidence>
<protein>
    <submittedName>
        <fullName evidence="3">Auxin-binding protein</fullName>
    </submittedName>
</protein>
<accession>A0A4Z0BNW8</accession>
<dbReference type="InterPro" id="IPR032693">
    <property type="entry name" value="YtkA-like_dom"/>
</dbReference>
<evidence type="ECO:0000259" key="2">
    <source>
        <dbReference type="Pfam" id="PF13115"/>
    </source>
</evidence>
<reference evidence="3 4" key="1">
    <citation type="submission" date="2019-03" db="EMBL/GenBank/DDBJ databases">
        <title>Ramlibacter rhizophilus CCTCC AB2015357, whole genome shotgun sequence.</title>
        <authorList>
            <person name="Zhang X."/>
            <person name="Feng G."/>
            <person name="Zhu H."/>
        </authorList>
    </citation>
    <scope>NUCLEOTIDE SEQUENCE [LARGE SCALE GENOMIC DNA]</scope>
    <source>
        <strain evidence="3 4">CCTCC AB2015357</strain>
    </source>
</reference>
<keyword evidence="1" id="KW-0732">Signal</keyword>
<feature type="domain" description="YtkA-like" evidence="2">
    <location>
        <begin position="41"/>
        <end position="124"/>
    </location>
</feature>
<dbReference type="Pfam" id="PF13115">
    <property type="entry name" value="YtkA"/>
    <property type="match status" value="1"/>
</dbReference>
<dbReference type="AlphaFoldDB" id="A0A4Z0BNW8"/>
<gene>
    <name evidence="3" type="ORF">EZ242_12630</name>
</gene>
<evidence type="ECO:0000313" key="3">
    <source>
        <dbReference type="EMBL" id="TFY99967.1"/>
    </source>
</evidence>
<feature type="chain" id="PRO_5021314439" evidence="1">
    <location>
        <begin position="18"/>
        <end position="148"/>
    </location>
</feature>
<proteinExistence type="predicted"/>
<sequence length="148" mass="15855">MRTFTRFLTATAVIASCAGFTGCMTPPSTLDLSREKPSAAGHYRVAIVAPTPAPAVNQLHAWKVRLAGADGRPVKGAEFSVDGGMPQHGHGYPTRPRVTRELEDGTYLLDGMKFSMTGWWDLKLGIRGSEGADAVTFNIVVDPAIPSR</sequence>
<organism evidence="3 4">
    <name type="scientific">Ramlibacter rhizophilus</name>
    <dbReference type="NCBI Taxonomy" id="1781167"/>
    <lineage>
        <taxon>Bacteria</taxon>
        <taxon>Pseudomonadati</taxon>
        <taxon>Pseudomonadota</taxon>
        <taxon>Betaproteobacteria</taxon>
        <taxon>Burkholderiales</taxon>
        <taxon>Comamonadaceae</taxon>
        <taxon>Ramlibacter</taxon>
    </lineage>
</organism>